<name>A0A9D4HXJ4_DREPO</name>
<dbReference type="AlphaFoldDB" id="A0A9D4HXJ4"/>
<dbReference type="EMBL" id="JAIWYP010000011">
    <property type="protein sequence ID" value="KAH3736477.1"/>
    <property type="molecule type" value="Genomic_DNA"/>
</dbReference>
<evidence type="ECO:0000313" key="2">
    <source>
        <dbReference type="Proteomes" id="UP000828390"/>
    </source>
</evidence>
<organism evidence="1 2">
    <name type="scientific">Dreissena polymorpha</name>
    <name type="common">Zebra mussel</name>
    <name type="synonym">Mytilus polymorpha</name>
    <dbReference type="NCBI Taxonomy" id="45954"/>
    <lineage>
        <taxon>Eukaryota</taxon>
        <taxon>Metazoa</taxon>
        <taxon>Spiralia</taxon>
        <taxon>Lophotrochozoa</taxon>
        <taxon>Mollusca</taxon>
        <taxon>Bivalvia</taxon>
        <taxon>Autobranchia</taxon>
        <taxon>Heteroconchia</taxon>
        <taxon>Euheterodonta</taxon>
        <taxon>Imparidentia</taxon>
        <taxon>Neoheterodontei</taxon>
        <taxon>Myida</taxon>
        <taxon>Dreissenoidea</taxon>
        <taxon>Dreissenidae</taxon>
        <taxon>Dreissena</taxon>
    </lineage>
</organism>
<evidence type="ECO:0000313" key="1">
    <source>
        <dbReference type="EMBL" id="KAH3736477.1"/>
    </source>
</evidence>
<comment type="caution">
    <text evidence="1">The sequence shown here is derived from an EMBL/GenBank/DDBJ whole genome shotgun (WGS) entry which is preliminary data.</text>
</comment>
<gene>
    <name evidence="1" type="ORF">DPMN_043046</name>
</gene>
<sequence length="144" mass="16526">MTARNKSERFAKSKKKQTPIDNVVFDNNYSFTELCDGDLCENDSCKSYSHLLNGVKRESRSGWGEWKKMDWLVELEVLLNKLQYGQFCNLCSIPLTIYNTVGKLQNGLKGYLYVICENSDCRMSTVLLMENSTISRSEECHALT</sequence>
<proteinExistence type="predicted"/>
<protein>
    <submittedName>
        <fullName evidence="1">Uncharacterized protein</fullName>
    </submittedName>
</protein>
<keyword evidence="2" id="KW-1185">Reference proteome</keyword>
<reference evidence="1" key="2">
    <citation type="submission" date="2020-11" db="EMBL/GenBank/DDBJ databases">
        <authorList>
            <person name="McCartney M.A."/>
            <person name="Auch B."/>
            <person name="Kono T."/>
            <person name="Mallez S."/>
            <person name="Becker A."/>
            <person name="Gohl D.M."/>
            <person name="Silverstein K.A.T."/>
            <person name="Koren S."/>
            <person name="Bechman K.B."/>
            <person name="Herman A."/>
            <person name="Abrahante J.E."/>
            <person name="Garbe J."/>
        </authorList>
    </citation>
    <scope>NUCLEOTIDE SEQUENCE</scope>
    <source>
        <strain evidence="1">Duluth1</strain>
        <tissue evidence="1">Whole animal</tissue>
    </source>
</reference>
<reference evidence="1" key="1">
    <citation type="journal article" date="2019" name="bioRxiv">
        <title>The Genome of the Zebra Mussel, Dreissena polymorpha: A Resource for Invasive Species Research.</title>
        <authorList>
            <person name="McCartney M.A."/>
            <person name="Auch B."/>
            <person name="Kono T."/>
            <person name="Mallez S."/>
            <person name="Zhang Y."/>
            <person name="Obille A."/>
            <person name="Becker A."/>
            <person name="Abrahante J.E."/>
            <person name="Garbe J."/>
            <person name="Badalamenti J.P."/>
            <person name="Herman A."/>
            <person name="Mangelson H."/>
            <person name="Liachko I."/>
            <person name="Sullivan S."/>
            <person name="Sone E.D."/>
            <person name="Koren S."/>
            <person name="Silverstein K.A.T."/>
            <person name="Beckman K.B."/>
            <person name="Gohl D.M."/>
        </authorList>
    </citation>
    <scope>NUCLEOTIDE SEQUENCE</scope>
    <source>
        <strain evidence="1">Duluth1</strain>
        <tissue evidence="1">Whole animal</tissue>
    </source>
</reference>
<dbReference type="Proteomes" id="UP000828390">
    <property type="component" value="Unassembled WGS sequence"/>
</dbReference>
<accession>A0A9D4HXJ4</accession>